<name>A0A1Y6EDC8_9GAMM</name>
<keyword evidence="9" id="KW-1185">Reference proteome</keyword>
<keyword evidence="5" id="KW-0804">Transcription</keyword>
<dbReference type="PANTHER" id="PTHR43133:SF8">
    <property type="entry name" value="RNA POLYMERASE SIGMA FACTOR HI_1459-RELATED"/>
    <property type="match status" value="1"/>
</dbReference>
<dbReference type="OrthoDB" id="9797134at2"/>
<evidence type="ECO:0000256" key="5">
    <source>
        <dbReference type="ARBA" id="ARBA00023163"/>
    </source>
</evidence>
<feature type="domain" description="RNA polymerase sigma factor 70 region 4 type 2" evidence="7">
    <location>
        <begin position="117"/>
        <end position="164"/>
    </location>
</feature>
<dbReference type="GO" id="GO:0016987">
    <property type="term" value="F:sigma factor activity"/>
    <property type="evidence" value="ECO:0007669"/>
    <property type="project" value="UniProtKB-KW"/>
</dbReference>
<dbReference type="SUPFAM" id="SSF88659">
    <property type="entry name" value="Sigma3 and sigma4 domains of RNA polymerase sigma factors"/>
    <property type="match status" value="1"/>
</dbReference>
<dbReference type="Gene3D" id="1.10.1740.10">
    <property type="match status" value="1"/>
</dbReference>
<dbReference type="RefSeq" id="WP_086433389.1">
    <property type="nucleotide sequence ID" value="NZ_FXWH01000001.1"/>
</dbReference>
<dbReference type="InterPro" id="IPR013249">
    <property type="entry name" value="RNA_pol_sigma70_r4_t2"/>
</dbReference>
<dbReference type="Pfam" id="PF04542">
    <property type="entry name" value="Sigma70_r2"/>
    <property type="match status" value="1"/>
</dbReference>
<evidence type="ECO:0000259" key="7">
    <source>
        <dbReference type="Pfam" id="PF08281"/>
    </source>
</evidence>
<keyword evidence="3" id="KW-0731">Sigma factor</keyword>
<keyword evidence="2" id="KW-0805">Transcription regulation</keyword>
<proteinExistence type="inferred from homology"/>
<evidence type="ECO:0000313" key="8">
    <source>
        <dbReference type="EMBL" id="SMQ58920.1"/>
    </source>
</evidence>
<dbReference type="InterPro" id="IPR013324">
    <property type="entry name" value="RNA_pol_sigma_r3/r4-like"/>
</dbReference>
<dbReference type="InterPro" id="IPR013325">
    <property type="entry name" value="RNA_pol_sigma_r2"/>
</dbReference>
<dbReference type="CDD" id="cd06171">
    <property type="entry name" value="Sigma70_r4"/>
    <property type="match status" value="1"/>
</dbReference>
<dbReference type="AlphaFoldDB" id="A0A1Y6EDC8"/>
<dbReference type="Proteomes" id="UP000194450">
    <property type="component" value="Unassembled WGS sequence"/>
</dbReference>
<dbReference type="InterPro" id="IPR014284">
    <property type="entry name" value="RNA_pol_sigma-70_dom"/>
</dbReference>
<dbReference type="NCBIfam" id="TIGR02937">
    <property type="entry name" value="sigma70-ECF"/>
    <property type="match status" value="1"/>
</dbReference>
<dbReference type="Gene3D" id="1.10.10.10">
    <property type="entry name" value="Winged helix-like DNA-binding domain superfamily/Winged helix DNA-binding domain"/>
    <property type="match status" value="1"/>
</dbReference>
<protein>
    <submittedName>
        <fullName evidence="8">RNA polymerase sigma-70 factor, ECF subfamily</fullName>
    </submittedName>
</protein>
<gene>
    <name evidence="8" type="ORF">SAMN06297229_0189</name>
</gene>
<evidence type="ECO:0000256" key="1">
    <source>
        <dbReference type="ARBA" id="ARBA00010641"/>
    </source>
</evidence>
<dbReference type="InterPro" id="IPR036388">
    <property type="entry name" value="WH-like_DNA-bd_sf"/>
</dbReference>
<accession>A0A1Y6EDC8</accession>
<evidence type="ECO:0000256" key="2">
    <source>
        <dbReference type="ARBA" id="ARBA00023015"/>
    </source>
</evidence>
<reference evidence="9" key="1">
    <citation type="submission" date="2017-04" db="EMBL/GenBank/DDBJ databases">
        <authorList>
            <person name="Varghese N."/>
            <person name="Submissions S."/>
        </authorList>
    </citation>
    <scope>NUCLEOTIDE SEQUENCE [LARGE SCALE GENOMIC DNA]</scope>
</reference>
<dbReference type="GO" id="GO:0003677">
    <property type="term" value="F:DNA binding"/>
    <property type="evidence" value="ECO:0007669"/>
    <property type="project" value="UniProtKB-KW"/>
</dbReference>
<dbReference type="GO" id="GO:0006352">
    <property type="term" value="P:DNA-templated transcription initiation"/>
    <property type="evidence" value="ECO:0007669"/>
    <property type="project" value="InterPro"/>
</dbReference>
<evidence type="ECO:0000256" key="3">
    <source>
        <dbReference type="ARBA" id="ARBA00023082"/>
    </source>
</evidence>
<comment type="similarity">
    <text evidence="1">Belongs to the sigma-70 factor family. ECF subfamily.</text>
</comment>
<feature type="domain" description="RNA polymerase sigma-70 region 2" evidence="6">
    <location>
        <begin position="24"/>
        <end position="90"/>
    </location>
</feature>
<evidence type="ECO:0000313" key="9">
    <source>
        <dbReference type="Proteomes" id="UP000194450"/>
    </source>
</evidence>
<sequence length="173" mass="20135">MKIQHIEILVLAAQEGKSEALAALYRHFFNPMKRHAVLRVHDAMVAEDLVQNVWLKVSKRLRLLQDVRVFRSWLFRALRWEIIDWARQNRAASTDQIEESHTVIGQPNPEILDVAPLLAGLKEDERDVIELFYLNEFSITETALALSIPEGTVKSRLHKARENLRNNYKSQEQ</sequence>
<dbReference type="PANTHER" id="PTHR43133">
    <property type="entry name" value="RNA POLYMERASE ECF-TYPE SIGMA FACTO"/>
    <property type="match status" value="1"/>
</dbReference>
<organism evidence="8 9">
    <name type="scientific">Pseudidiomarina planktonica</name>
    <dbReference type="NCBI Taxonomy" id="1323738"/>
    <lineage>
        <taxon>Bacteria</taxon>
        <taxon>Pseudomonadati</taxon>
        <taxon>Pseudomonadota</taxon>
        <taxon>Gammaproteobacteria</taxon>
        <taxon>Alteromonadales</taxon>
        <taxon>Idiomarinaceae</taxon>
        <taxon>Pseudidiomarina</taxon>
    </lineage>
</organism>
<keyword evidence="4" id="KW-0238">DNA-binding</keyword>
<dbReference type="EMBL" id="FXWH01000001">
    <property type="protein sequence ID" value="SMQ58920.1"/>
    <property type="molecule type" value="Genomic_DNA"/>
</dbReference>
<evidence type="ECO:0000259" key="6">
    <source>
        <dbReference type="Pfam" id="PF04542"/>
    </source>
</evidence>
<dbReference type="Pfam" id="PF08281">
    <property type="entry name" value="Sigma70_r4_2"/>
    <property type="match status" value="1"/>
</dbReference>
<dbReference type="InterPro" id="IPR007627">
    <property type="entry name" value="RNA_pol_sigma70_r2"/>
</dbReference>
<evidence type="ECO:0000256" key="4">
    <source>
        <dbReference type="ARBA" id="ARBA00023125"/>
    </source>
</evidence>
<dbReference type="InterPro" id="IPR039425">
    <property type="entry name" value="RNA_pol_sigma-70-like"/>
</dbReference>
<dbReference type="SUPFAM" id="SSF88946">
    <property type="entry name" value="Sigma2 domain of RNA polymerase sigma factors"/>
    <property type="match status" value="1"/>
</dbReference>